<comment type="similarity">
    <text evidence="2">Belongs to the major facilitator superfamily. Proton-dependent oligopeptide transporter (POT/PTR) (TC 2.A.17) family.</text>
</comment>
<keyword evidence="5 7" id="KW-1133">Transmembrane helix</keyword>
<accession>A0AAF3FHC9</accession>
<proteinExistence type="inferred from homology"/>
<comment type="subcellular location">
    <subcellularLocation>
        <location evidence="1">Membrane</location>
        <topology evidence="1">Multi-pass membrane protein</topology>
    </subcellularLocation>
</comment>
<dbReference type="SUPFAM" id="SSF103473">
    <property type="entry name" value="MFS general substrate transporter"/>
    <property type="match status" value="1"/>
</dbReference>
<dbReference type="InterPro" id="IPR000109">
    <property type="entry name" value="POT_fam"/>
</dbReference>
<dbReference type="GO" id="GO:0016020">
    <property type="term" value="C:membrane"/>
    <property type="evidence" value="ECO:0007669"/>
    <property type="project" value="UniProtKB-SubCell"/>
</dbReference>
<dbReference type="AlphaFoldDB" id="A0AAF3FHC9"/>
<reference evidence="9" key="1">
    <citation type="submission" date="2024-02" db="UniProtKB">
        <authorList>
            <consortium name="WormBaseParasite"/>
        </authorList>
    </citation>
    <scope>IDENTIFICATION</scope>
</reference>
<evidence type="ECO:0000256" key="1">
    <source>
        <dbReference type="ARBA" id="ARBA00004141"/>
    </source>
</evidence>
<organism evidence="8 9">
    <name type="scientific">Mesorhabditis belari</name>
    <dbReference type="NCBI Taxonomy" id="2138241"/>
    <lineage>
        <taxon>Eukaryota</taxon>
        <taxon>Metazoa</taxon>
        <taxon>Ecdysozoa</taxon>
        <taxon>Nematoda</taxon>
        <taxon>Chromadorea</taxon>
        <taxon>Rhabditida</taxon>
        <taxon>Rhabditina</taxon>
        <taxon>Rhabditomorpha</taxon>
        <taxon>Rhabditoidea</taxon>
        <taxon>Rhabditidae</taxon>
        <taxon>Mesorhabditinae</taxon>
        <taxon>Mesorhabditis</taxon>
    </lineage>
</organism>
<protein>
    <submittedName>
        <fullName evidence="9">Uncharacterized protein</fullName>
    </submittedName>
</protein>
<sequence>MSTGGIKPCVSALGGDQFKPHYTLMISLYFSIFYFTINAGSTISSFVSPIMRSKPCLGHDSCYPLSFGIPAVLMIIAIAIFMAGSPFYKKLKPKENTIARVAGTIKKAVGNKLKRGSPKRTHWLDHFLDNHKCADDLKCIEAKGKCAQKRFVKDVKELVRVAVIMLPVPFFWTLYDQQGSRWVIQAVAMDSKIGDSFSLLPDQMSTLNALLIMIFIPIFQGFIYPSVEKLGIRLTPLRKMVAGGFLAVLSFVICGFLQLAVNQTLPDIPSSSTAFVSVVNGYPTGTCDFEISGIPGYESKFISANSSFIDNKIDDIKQLYRLSVGKGGRSYQIVFTPNKNSSACDSTSFTVSAHFIGGKSYMVTLLPMGRTFVREAQWEKPTEGQGQFAIGLTVVLPCNRFKLNGTSCTNGSFNGSFALCRYDKECDPQKHDWYYAWKSSDNKKFKYLDVSNQNGASLQGFSLDYIDVKPGTFRLYLVNYMKDYKGDHSPKKSEIQVEPFDVYLQVKRMGGVYAWTVADDQNGNIISTLHTIVPENHMNILWQVPQYFVITAAEILFSITGLEFAYSQLAPSLKALVSAMWLLTQAVGDAIIIIMDELDLFDNLATENFTYAGIMFVVVFILMLLSIFYYEYKEIKPNGEDDDEEIEESNGERNGFSMTLQNGGFHDDELLTKL</sequence>
<evidence type="ECO:0000256" key="3">
    <source>
        <dbReference type="ARBA" id="ARBA00022692"/>
    </source>
</evidence>
<evidence type="ECO:0000256" key="4">
    <source>
        <dbReference type="ARBA" id="ARBA00022856"/>
    </source>
</evidence>
<keyword evidence="4" id="KW-0813">Transport</keyword>
<name>A0AAF3FHC9_9BILA</name>
<feature type="transmembrane region" description="Helical" evidence="7">
    <location>
        <begin position="207"/>
        <end position="227"/>
    </location>
</feature>
<feature type="transmembrane region" description="Helical" evidence="7">
    <location>
        <begin position="573"/>
        <end position="594"/>
    </location>
</feature>
<evidence type="ECO:0000256" key="2">
    <source>
        <dbReference type="ARBA" id="ARBA00005982"/>
    </source>
</evidence>
<dbReference type="Proteomes" id="UP000887575">
    <property type="component" value="Unassembled WGS sequence"/>
</dbReference>
<dbReference type="PANTHER" id="PTHR11654">
    <property type="entry name" value="OLIGOPEPTIDE TRANSPORTER-RELATED"/>
    <property type="match status" value="1"/>
</dbReference>
<dbReference type="GO" id="GO:0015833">
    <property type="term" value="P:peptide transport"/>
    <property type="evidence" value="ECO:0007669"/>
    <property type="project" value="UniProtKB-KW"/>
</dbReference>
<feature type="transmembrane region" description="Helical" evidence="7">
    <location>
        <begin position="239"/>
        <end position="261"/>
    </location>
</feature>
<dbReference type="Pfam" id="PF00854">
    <property type="entry name" value="PTR2"/>
    <property type="match status" value="2"/>
</dbReference>
<feature type="transmembrane region" description="Helical" evidence="7">
    <location>
        <begin position="67"/>
        <end position="88"/>
    </location>
</feature>
<feature type="transmembrane region" description="Helical" evidence="7">
    <location>
        <begin position="26"/>
        <end position="47"/>
    </location>
</feature>
<dbReference type="Gene3D" id="1.20.1250.20">
    <property type="entry name" value="MFS general substrate transporter like domains"/>
    <property type="match status" value="2"/>
</dbReference>
<evidence type="ECO:0000256" key="7">
    <source>
        <dbReference type="SAM" id="Phobius"/>
    </source>
</evidence>
<feature type="transmembrane region" description="Helical" evidence="7">
    <location>
        <begin position="158"/>
        <end position="175"/>
    </location>
</feature>
<evidence type="ECO:0000256" key="6">
    <source>
        <dbReference type="ARBA" id="ARBA00023136"/>
    </source>
</evidence>
<evidence type="ECO:0000256" key="5">
    <source>
        <dbReference type="ARBA" id="ARBA00022989"/>
    </source>
</evidence>
<keyword evidence="3 7" id="KW-0812">Transmembrane</keyword>
<keyword evidence="8" id="KW-1185">Reference proteome</keyword>
<evidence type="ECO:0000313" key="8">
    <source>
        <dbReference type="Proteomes" id="UP000887575"/>
    </source>
</evidence>
<keyword evidence="4" id="KW-0571">Peptide transport</keyword>
<keyword evidence="6 7" id="KW-0472">Membrane</keyword>
<evidence type="ECO:0000313" key="9">
    <source>
        <dbReference type="WBParaSite" id="MBELARI_LOCUS6279"/>
    </source>
</evidence>
<dbReference type="InterPro" id="IPR036259">
    <property type="entry name" value="MFS_trans_sf"/>
</dbReference>
<feature type="transmembrane region" description="Helical" evidence="7">
    <location>
        <begin position="547"/>
        <end position="566"/>
    </location>
</feature>
<keyword evidence="4" id="KW-0653">Protein transport</keyword>
<feature type="transmembrane region" description="Helical" evidence="7">
    <location>
        <begin position="609"/>
        <end position="630"/>
    </location>
</feature>
<dbReference type="GO" id="GO:0022857">
    <property type="term" value="F:transmembrane transporter activity"/>
    <property type="evidence" value="ECO:0007669"/>
    <property type="project" value="InterPro"/>
</dbReference>
<dbReference type="WBParaSite" id="MBELARI_LOCUS6279">
    <property type="protein sequence ID" value="MBELARI_LOCUS6279"/>
    <property type="gene ID" value="MBELARI_LOCUS6279"/>
</dbReference>